<dbReference type="Proteomes" id="UP001383192">
    <property type="component" value="Unassembled WGS sequence"/>
</dbReference>
<keyword evidence="2" id="KW-1185">Reference proteome</keyword>
<dbReference type="EMBL" id="JAYKXP010000044">
    <property type="protein sequence ID" value="KAK7037805.1"/>
    <property type="molecule type" value="Genomic_DNA"/>
</dbReference>
<accession>A0AAW0CHV9</accession>
<dbReference type="Gene3D" id="1.10.510.10">
    <property type="entry name" value="Transferase(Phosphotransferase) domain 1"/>
    <property type="match status" value="1"/>
</dbReference>
<dbReference type="PANTHER" id="PTHR37171:SF1">
    <property type="entry name" value="SERINE_THREONINE-PROTEIN KINASE YRZF-RELATED"/>
    <property type="match status" value="1"/>
</dbReference>
<protein>
    <recommendedName>
        <fullName evidence="3">Protein kinase domain-containing protein</fullName>
    </recommendedName>
</protein>
<dbReference type="PANTHER" id="PTHR37171">
    <property type="entry name" value="SERINE/THREONINE-PROTEIN KINASE YRZF-RELATED"/>
    <property type="match status" value="1"/>
</dbReference>
<organism evidence="1 2">
    <name type="scientific">Paramarasmius palmivorus</name>
    <dbReference type="NCBI Taxonomy" id="297713"/>
    <lineage>
        <taxon>Eukaryota</taxon>
        <taxon>Fungi</taxon>
        <taxon>Dikarya</taxon>
        <taxon>Basidiomycota</taxon>
        <taxon>Agaricomycotina</taxon>
        <taxon>Agaricomycetes</taxon>
        <taxon>Agaricomycetidae</taxon>
        <taxon>Agaricales</taxon>
        <taxon>Marasmiineae</taxon>
        <taxon>Marasmiaceae</taxon>
        <taxon>Paramarasmius</taxon>
    </lineage>
</organism>
<reference evidence="1 2" key="1">
    <citation type="submission" date="2024-01" db="EMBL/GenBank/DDBJ databases">
        <title>A draft genome for a cacao thread blight-causing isolate of Paramarasmius palmivorus.</title>
        <authorList>
            <person name="Baruah I.K."/>
            <person name="Bukari Y."/>
            <person name="Amoako-Attah I."/>
            <person name="Meinhardt L.W."/>
            <person name="Bailey B.A."/>
            <person name="Cohen S.P."/>
        </authorList>
    </citation>
    <scope>NUCLEOTIDE SEQUENCE [LARGE SCALE GENOMIC DNA]</scope>
    <source>
        <strain evidence="1 2">GH-12</strain>
    </source>
</reference>
<proteinExistence type="predicted"/>
<evidence type="ECO:0008006" key="3">
    <source>
        <dbReference type="Google" id="ProtNLM"/>
    </source>
</evidence>
<evidence type="ECO:0000313" key="2">
    <source>
        <dbReference type="Proteomes" id="UP001383192"/>
    </source>
</evidence>
<dbReference type="SUPFAM" id="SSF56112">
    <property type="entry name" value="Protein kinase-like (PK-like)"/>
    <property type="match status" value="2"/>
</dbReference>
<dbReference type="InterPro" id="IPR011009">
    <property type="entry name" value="Kinase-like_dom_sf"/>
</dbReference>
<name>A0AAW0CHV9_9AGAR</name>
<evidence type="ECO:0000313" key="1">
    <source>
        <dbReference type="EMBL" id="KAK7037805.1"/>
    </source>
</evidence>
<comment type="caution">
    <text evidence="1">The sequence shown here is derived from an EMBL/GenBank/DDBJ whole genome shotgun (WGS) entry which is preliminary data.</text>
</comment>
<dbReference type="InterPro" id="IPR052396">
    <property type="entry name" value="Meiotic_Drive_Suppr_Kinase"/>
</dbReference>
<sequence>MPLTINFQLSENWVYNRAKRLSHYPSVHPQFNSNYPYRRDVDSIEVTADISLSTEKSTVYAGKFITWQHQEEIVLKVRDNVEDAKAEASRYQQLKDLQGSIIPRFYGLFRVKKKSGGYLGGIILERFGKPVDRMLENLEHETKARILHHMDRIHKAGIAPDDLEPRHVLSNGNDLRIIDFTTVLPHKCPSNYAYLAAPEVVADLKELAPARKCRGLYSFAFEMGFWTIPKVVINDFPYNAKGLPTDPEIIKLLNPGRFLTTYNSHQLITLLKVYYQNVHRMMESGVSVEELQKDMEQLMNEAEEEWTIDMPLNITFQVDDRRYHQARIISRYPSVSARFNRHYESPQDADSILVTGVINESKASQSTVYSGRFVGEKYKEDVNGIVLKISDTIQEAEAEALRYKEMQELQGSAIPRFYGLFRVEVSCGGHLAGIVLERFGEPVDKLPEDLEHGVQARILHYMDKIHKAGVLLDDLGSGNILFDGEDIRIIDFTSTLPHQCTSKYDYLNAPEVVDENEVVPAMKCRNLYSLASEMGFWKFPQVVINGFPYNVKGMPTNPEVIKMLNPERFFTVYSSYQLITLLKVYYQNVYKKLESGKPAEELQQDMKQIMGEAEEEWKAKFPAAQYGYGGGTRPEYSKQQSNNLKVLTGA</sequence>
<dbReference type="AlphaFoldDB" id="A0AAW0CHV9"/>
<gene>
    <name evidence="1" type="ORF">VNI00_010766</name>
</gene>